<dbReference type="Pfam" id="PF01025">
    <property type="entry name" value="GrpE"/>
    <property type="match status" value="1"/>
</dbReference>
<sequence>MESTDNPKKKWDIDHLVSRFRSFLENKDTPPQAQDVDLFQLLGELVQLKTEVKLEARQFKEALDLFREGFTIVEQQQKEAKEERREHESVLRRLATAEESARHRPLLLEMLELRDLLAREHENLMSVRPSAMSRFFTNEAKQLAGFAEGRGLIVHRLDQILSAQKVTAMSVEGQPFDPQTMRAAEVGREPEREEAVVLVELRRGYLLGESVLRPAEVRVNRLEEVPDDDGAA</sequence>
<proteinExistence type="predicted"/>
<dbReference type="PANTHER" id="PTHR21237:SF23">
    <property type="entry name" value="GRPE PROTEIN HOMOLOG, MITOCHONDRIAL"/>
    <property type="match status" value="1"/>
</dbReference>
<dbReference type="GO" id="GO:0042803">
    <property type="term" value="F:protein homodimerization activity"/>
    <property type="evidence" value="ECO:0007669"/>
    <property type="project" value="InterPro"/>
</dbReference>
<organism evidence="3 4">
    <name type="scientific">Sulfidibacter corallicola</name>
    <dbReference type="NCBI Taxonomy" id="2818388"/>
    <lineage>
        <taxon>Bacteria</taxon>
        <taxon>Pseudomonadati</taxon>
        <taxon>Acidobacteriota</taxon>
        <taxon>Holophagae</taxon>
        <taxon>Acanthopleuribacterales</taxon>
        <taxon>Acanthopleuribacteraceae</taxon>
        <taxon>Sulfidibacter</taxon>
    </lineage>
</organism>
<dbReference type="GO" id="GO:0051082">
    <property type="term" value="F:unfolded protein binding"/>
    <property type="evidence" value="ECO:0007669"/>
    <property type="project" value="TreeGrafter"/>
</dbReference>
<dbReference type="Proteomes" id="UP000663929">
    <property type="component" value="Chromosome"/>
</dbReference>
<dbReference type="RefSeq" id="WP_237382940.1">
    <property type="nucleotide sequence ID" value="NZ_CP071793.1"/>
</dbReference>
<dbReference type="GO" id="GO:0051087">
    <property type="term" value="F:protein-folding chaperone binding"/>
    <property type="evidence" value="ECO:0007669"/>
    <property type="project" value="InterPro"/>
</dbReference>
<keyword evidence="2" id="KW-0175">Coiled coil</keyword>
<feature type="coiled-coil region" evidence="2">
    <location>
        <begin position="73"/>
        <end position="100"/>
    </location>
</feature>
<dbReference type="Gene3D" id="2.30.22.10">
    <property type="entry name" value="Head domain of nucleotide exchange factor GrpE"/>
    <property type="match status" value="1"/>
</dbReference>
<dbReference type="InterPro" id="IPR009012">
    <property type="entry name" value="GrpE_head"/>
</dbReference>
<dbReference type="PANTHER" id="PTHR21237">
    <property type="entry name" value="GRPE PROTEIN"/>
    <property type="match status" value="1"/>
</dbReference>
<reference evidence="3" key="1">
    <citation type="submission" date="2021-03" db="EMBL/GenBank/DDBJ databases">
        <title>Acanthopleuribacteraceae sp. M133.</title>
        <authorList>
            <person name="Wang G."/>
        </authorList>
    </citation>
    <scope>NUCLEOTIDE SEQUENCE</scope>
    <source>
        <strain evidence="3">M133</strain>
    </source>
</reference>
<dbReference type="SUPFAM" id="SSF51064">
    <property type="entry name" value="Head domain of nucleotide exchange factor GrpE"/>
    <property type="match status" value="1"/>
</dbReference>
<dbReference type="EMBL" id="CP071793">
    <property type="protein sequence ID" value="QTD52841.1"/>
    <property type="molecule type" value="Genomic_DNA"/>
</dbReference>
<keyword evidence="1" id="KW-0143">Chaperone</keyword>
<dbReference type="GO" id="GO:0000774">
    <property type="term" value="F:adenyl-nucleotide exchange factor activity"/>
    <property type="evidence" value="ECO:0007669"/>
    <property type="project" value="InterPro"/>
</dbReference>
<dbReference type="KEGG" id="scor:J3U87_10220"/>
<evidence type="ECO:0000313" key="3">
    <source>
        <dbReference type="EMBL" id="QTD52841.1"/>
    </source>
</evidence>
<dbReference type="InterPro" id="IPR000740">
    <property type="entry name" value="GrpE"/>
</dbReference>
<gene>
    <name evidence="3" type="primary">grpE</name>
    <name evidence="3" type="ORF">J3U87_10220</name>
</gene>
<dbReference type="GO" id="GO:0006457">
    <property type="term" value="P:protein folding"/>
    <property type="evidence" value="ECO:0007669"/>
    <property type="project" value="InterPro"/>
</dbReference>
<evidence type="ECO:0000313" key="4">
    <source>
        <dbReference type="Proteomes" id="UP000663929"/>
    </source>
</evidence>
<keyword evidence="4" id="KW-1185">Reference proteome</keyword>
<evidence type="ECO:0000256" key="1">
    <source>
        <dbReference type="ARBA" id="ARBA00023186"/>
    </source>
</evidence>
<name>A0A8A4TUP8_SULCO</name>
<protein>
    <submittedName>
        <fullName evidence="3">Nucleotide exchange factor GrpE</fullName>
    </submittedName>
</protein>
<accession>A0A8A4TUP8</accession>
<evidence type="ECO:0000256" key="2">
    <source>
        <dbReference type="SAM" id="Coils"/>
    </source>
</evidence>
<dbReference type="AlphaFoldDB" id="A0A8A4TUP8"/>